<organism evidence="1 2">
    <name type="scientific">Oesophagostomum dentatum</name>
    <name type="common">Nodular worm</name>
    <dbReference type="NCBI Taxonomy" id="61180"/>
    <lineage>
        <taxon>Eukaryota</taxon>
        <taxon>Metazoa</taxon>
        <taxon>Ecdysozoa</taxon>
        <taxon>Nematoda</taxon>
        <taxon>Chromadorea</taxon>
        <taxon>Rhabditida</taxon>
        <taxon>Rhabditina</taxon>
        <taxon>Rhabditomorpha</taxon>
        <taxon>Strongyloidea</taxon>
        <taxon>Strongylidae</taxon>
        <taxon>Oesophagostomum</taxon>
    </lineage>
</organism>
<evidence type="ECO:0000313" key="2">
    <source>
        <dbReference type="Proteomes" id="UP000053660"/>
    </source>
</evidence>
<proteinExistence type="predicted"/>
<sequence length="117" mass="13293">MPIFAAAGLEGDQLHDILDTSCNISDIHEKSIAQQLPVDKEKPFVRPHGFERGLAVERIHGFIRRAGKIFAVVQFKNCDVVEILATDIVKHYEPLALIRGFEEHHIRCRRNKVLEAV</sequence>
<dbReference type="OrthoDB" id="5376140at2759"/>
<accession>A0A0B1S8V2</accession>
<evidence type="ECO:0000313" key="1">
    <source>
        <dbReference type="EMBL" id="KHJ81703.1"/>
    </source>
</evidence>
<dbReference type="SUPFAM" id="SSF54160">
    <property type="entry name" value="Chromo domain-like"/>
    <property type="match status" value="1"/>
</dbReference>
<keyword evidence="2" id="KW-1185">Reference proteome</keyword>
<protein>
    <submittedName>
        <fullName evidence="1">Uncharacterized protein</fullName>
    </submittedName>
</protein>
<dbReference type="EMBL" id="KN586587">
    <property type="protein sequence ID" value="KHJ81703.1"/>
    <property type="molecule type" value="Genomic_DNA"/>
</dbReference>
<dbReference type="Proteomes" id="UP000053660">
    <property type="component" value="Unassembled WGS sequence"/>
</dbReference>
<name>A0A0B1S8V2_OESDE</name>
<reference evidence="1 2" key="1">
    <citation type="submission" date="2014-03" db="EMBL/GenBank/DDBJ databases">
        <title>Draft genome of the hookworm Oesophagostomum dentatum.</title>
        <authorList>
            <person name="Mitreva M."/>
        </authorList>
    </citation>
    <scope>NUCLEOTIDE SEQUENCE [LARGE SCALE GENOMIC DNA]</scope>
    <source>
        <strain evidence="1 2">OD-Hann</strain>
    </source>
</reference>
<dbReference type="Gene3D" id="2.40.50.40">
    <property type="match status" value="1"/>
</dbReference>
<dbReference type="InterPro" id="IPR016197">
    <property type="entry name" value="Chromo-like_dom_sf"/>
</dbReference>
<dbReference type="AlphaFoldDB" id="A0A0B1S8V2"/>
<gene>
    <name evidence="1" type="ORF">OESDEN_18609</name>
</gene>